<dbReference type="Proteomes" id="UP000199063">
    <property type="component" value="Unassembled WGS sequence"/>
</dbReference>
<feature type="compositionally biased region" description="Polar residues" evidence="1">
    <location>
        <begin position="66"/>
        <end position="75"/>
    </location>
</feature>
<dbReference type="AlphaFoldDB" id="A0A1G9XD43"/>
<accession>A0A1G9XD43</accession>
<feature type="region of interest" description="Disordered" evidence="1">
    <location>
        <begin position="1"/>
        <end position="75"/>
    </location>
</feature>
<gene>
    <name evidence="2" type="ORF">SAMN05444921_115189</name>
</gene>
<organism evidence="2 3">
    <name type="scientific">Streptomyces wuyuanensis</name>
    <dbReference type="NCBI Taxonomy" id="1196353"/>
    <lineage>
        <taxon>Bacteria</taxon>
        <taxon>Bacillati</taxon>
        <taxon>Actinomycetota</taxon>
        <taxon>Actinomycetes</taxon>
        <taxon>Kitasatosporales</taxon>
        <taxon>Streptomycetaceae</taxon>
        <taxon>Streptomyces</taxon>
    </lineage>
</organism>
<reference evidence="3" key="1">
    <citation type="submission" date="2016-10" db="EMBL/GenBank/DDBJ databases">
        <authorList>
            <person name="Varghese N."/>
            <person name="Submissions S."/>
        </authorList>
    </citation>
    <scope>NUCLEOTIDE SEQUENCE [LARGE SCALE GENOMIC DNA]</scope>
    <source>
        <strain evidence="3">CGMCC 4.7042</strain>
    </source>
</reference>
<dbReference type="STRING" id="1196353.SAMN05444921_115189"/>
<protein>
    <submittedName>
        <fullName evidence="2">Uncharacterized protein</fullName>
    </submittedName>
</protein>
<proteinExistence type="predicted"/>
<name>A0A1G9XD43_9ACTN</name>
<evidence type="ECO:0000313" key="3">
    <source>
        <dbReference type="Proteomes" id="UP000199063"/>
    </source>
</evidence>
<evidence type="ECO:0000313" key="2">
    <source>
        <dbReference type="EMBL" id="SDM94195.1"/>
    </source>
</evidence>
<keyword evidence="3" id="KW-1185">Reference proteome</keyword>
<evidence type="ECO:0000256" key="1">
    <source>
        <dbReference type="SAM" id="MobiDB-lite"/>
    </source>
</evidence>
<dbReference type="EMBL" id="FNHI01000015">
    <property type="protein sequence ID" value="SDM94195.1"/>
    <property type="molecule type" value="Genomic_DNA"/>
</dbReference>
<sequence>MSYGFLVMPERSADRRPEHLPPPACSAAVRKGRAVGGYAVDNRSHDGRYPTSESSGRAEPGMGRPSSLQLKRSYL</sequence>